<dbReference type="EMBL" id="OZ026884">
    <property type="protein sequence ID" value="CAL1240049.1"/>
    <property type="molecule type" value="Genomic_DNA"/>
</dbReference>
<protein>
    <submittedName>
        <fullName evidence="2">Ribulose-5-phosphate 4-epimerase/Fuculose-1-phosphate aldolase</fullName>
    </submittedName>
</protein>
<dbReference type="InterPro" id="IPR001303">
    <property type="entry name" value="Aldolase_II/adducin_N"/>
</dbReference>
<evidence type="ECO:0000259" key="1">
    <source>
        <dbReference type="SMART" id="SM01007"/>
    </source>
</evidence>
<dbReference type="Proteomes" id="UP001497493">
    <property type="component" value="Chromosome"/>
</dbReference>
<organism evidence="2 3">
    <name type="scientific">Candidatus Methylocalor cossyra</name>
    <dbReference type="NCBI Taxonomy" id="3108543"/>
    <lineage>
        <taxon>Bacteria</taxon>
        <taxon>Pseudomonadati</taxon>
        <taxon>Pseudomonadota</taxon>
        <taxon>Gammaproteobacteria</taxon>
        <taxon>Methylococcales</taxon>
        <taxon>Methylococcaceae</taxon>
        <taxon>Candidatus Methylocalor</taxon>
    </lineage>
</organism>
<name>A0ABP1C780_9GAMM</name>
<evidence type="ECO:0000313" key="2">
    <source>
        <dbReference type="EMBL" id="CAL1240049.1"/>
    </source>
</evidence>
<keyword evidence="3" id="KW-1185">Reference proteome</keyword>
<accession>A0ABP1C780</accession>
<dbReference type="RefSeq" id="WP_348759563.1">
    <property type="nucleotide sequence ID" value="NZ_OZ026884.1"/>
</dbReference>
<dbReference type="Pfam" id="PF00596">
    <property type="entry name" value="Aldolase_II"/>
    <property type="match status" value="1"/>
</dbReference>
<dbReference type="Gene3D" id="3.40.225.10">
    <property type="entry name" value="Class II aldolase/adducin N-terminal domain"/>
    <property type="match status" value="1"/>
</dbReference>
<evidence type="ECO:0000313" key="3">
    <source>
        <dbReference type="Proteomes" id="UP001497493"/>
    </source>
</evidence>
<dbReference type="InterPro" id="IPR036409">
    <property type="entry name" value="Aldolase_II/adducin_N_sf"/>
</dbReference>
<sequence length="215" mass="23187">MTLATPPQDREGVIQYRLDFTPAPAPPWSLVADLDAWRQLLFRLGLTGRDPNRYGGLAYGNVSLRIGARRFLISGTQTGGIERLRAEHYGWVTGFDIEHNLIVAQGPIRPSSEALTHAAAYRAARRVRCVLHVHAPELWSSAERLGIPMTHPEFGYGTAALAEAVGALLRRSEVNVIAMGGHRDGLLAVGGTPETAAEALLRHLAAALRCASASP</sequence>
<dbReference type="SUPFAM" id="SSF53639">
    <property type="entry name" value="AraD/HMP-PK domain-like"/>
    <property type="match status" value="1"/>
</dbReference>
<dbReference type="SMART" id="SM01007">
    <property type="entry name" value="Aldolase_II"/>
    <property type="match status" value="1"/>
</dbReference>
<gene>
    <name evidence="2" type="ORF">MECH1_V1_1273</name>
</gene>
<feature type="domain" description="Class II aldolase/adducin N-terminal" evidence="1">
    <location>
        <begin position="32"/>
        <end position="214"/>
    </location>
</feature>
<proteinExistence type="predicted"/>
<reference evidence="2 3" key="1">
    <citation type="submission" date="2024-04" db="EMBL/GenBank/DDBJ databases">
        <authorList>
            <person name="Cremers G."/>
        </authorList>
    </citation>
    <scope>NUCLEOTIDE SEQUENCE [LARGE SCALE GENOMIC DNA]</scope>
    <source>
        <strain evidence="2">MeCH1-AG</strain>
    </source>
</reference>